<sequence>MAVRTTADNVNEVIQTALTDTDIEALIAHASRVITTRLGGEGLTTAVLTDIETWFTAHLIATGKERAPVGEKIDDVWLTYLKYSTKEFLRTTSYGQYVLLLDTSGKMQEASKQQASIIAIQQIND</sequence>
<comment type="caution">
    <text evidence="1">The sequence shown here is derived from an EMBL/GenBank/DDBJ whole genome shotgun (WGS) entry which is preliminary data.</text>
</comment>
<gene>
    <name evidence="1" type="ORF">LCGC14_1958760</name>
</gene>
<dbReference type="AlphaFoldDB" id="A0A0F9HTK3"/>
<dbReference type="EMBL" id="LAZR01021520">
    <property type="protein sequence ID" value="KKL85035.1"/>
    <property type="molecule type" value="Genomic_DNA"/>
</dbReference>
<accession>A0A0F9HTK3</accession>
<proteinExistence type="predicted"/>
<reference evidence="1" key="1">
    <citation type="journal article" date="2015" name="Nature">
        <title>Complex archaea that bridge the gap between prokaryotes and eukaryotes.</title>
        <authorList>
            <person name="Spang A."/>
            <person name="Saw J.H."/>
            <person name="Jorgensen S.L."/>
            <person name="Zaremba-Niedzwiedzka K."/>
            <person name="Martijn J."/>
            <person name="Lind A.E."/>
            <person name="van Eijk R."/>
            <person name="Schleper C."/>
            <person name="Guy L."/>
            <person name="Ettema T.J."/>
        </authorList>
    </citation>
    <scope>NUCLEOTIDE SEQUENCE</scope>
</reference>
<organism evidence="1">
    <name type="scientific">marine sediment metagenome</name>
    <dbReference type="NCBI Taxonomy" id="412755"/>
    <lineage>
        <taxon>unclassified sequences</taxon>
        <taxon>metagenomes</taxon>
        <taxon>ecological metagenomes</taxon>
    </lineage>
</organism>
<name>A0A0F9HTK3_9ZZZZ</name>
<protein>
    <submittedName>
        <fullName evidence="1">Uncharacterized protein</fullName>
    </submittedName>
</protein>
<evidence type="ECO:0000313" key="1">
    <source>
        <dbReference type="EMBL" id="KKL85035.1"/>
    </source>
</evidence>